<protein>
    <submittedName>
        <fullName evidence="1">Uncharacterized protein</fullName>
    </submittedName>
</protein>
<accession>A0A645HM67</accession>
<evidence type="ECO:0000313" key="1">
    <source>
        <dbReference type="EMBL" id="MPN39900.1"/>
    </source>
</evidence>
<organism evidence="1">
    <name type="scientific">bioreactor metagenome</name>
    <dbReference type="NCBI Taxonomy" id="1076179"/>
    <lineage>
        <taxon>unclassified sequences</taxon>
        <taxon>metagenomes</taxon>
        <taxon>ecological metagenomes</taxon>
    </lineage>
</organism>
<dbReference type="EMBL" id="VSSQ01095997">
    <property type="protein sequence ID" value="MPN39900.1"/>
    <property type="molecule type" value="Genomic_DNA"/>
</dbReference>
<reference evidence="1" key="1">
    <citation type="submission" date="2019-08" db="EMBL/GenBank/DDBJ databases">
        <authorList>
            <person name="Kucharzyk K."/>
            <person name="Murdoch R.W."/>
            <person name="Higgins S."/>
            <person name="Loffler F."/>
        </authorList>
    </citation>
    <scope>NUCLEOTIDE SEQUENCE</scope>
</reference>
<gene>
    <name evidence="1" type="ORF">SDC9_187434</name>
</gene>
<proteinExistence type="predicted"/>
<comment type="caution">
    <text evidence="1">The sequence shown here is derived from an EMBL/GenBank/DDBJ whole genome shotgun (WGS) entry which is preliminary data.</text>
</comment>
<sequence length="46" mass="5556">MIKLKTAEKVIRNLTCIEDTNDTVLKTPFIDFYEYYIYNRRIALPK</sequence>
<name>A0A645HM67_9ZZZZ</name>
<dbReference type="AlphaFoldDB" id="A0A645HM67"/>